<keyword evidence="3" id="KW-1185">Reference proteome</keyword>
<accession>A0AAD5X3A5</accession>
<dbReference type="Proteomes" id="UP001212841">
    <property type="component" value="Unassembled WGS sequence"/>
</dbReference>
<evidence type="ECO:0000313" key="2">
    <source>
        <dbReference type="EMBL" id="KAJ3053038.1"/>
    </source>
</evidence>
<name>A0AAD5X3A5_9FUNG</name>
<gene>
    <name evidence="2" type="ORF">HK097_005170</name>
</gene>
<protein>
    <submittedName>
        <fullName evidence="2">Uncharacterized protein</fullName>
    </submittedName>
</protein>
<dbReference type="AlphaFoldDB" id="A0AAD5X3A5"/>
<feature type="region of interest" description="Disordered" evidence="1">
    <location>
        <begin position="50"/>
        <end position="94"/>
    </location>
</feature>
<organism evidence="2 3">
    <name type="scientific">Rhizophlyctis rosea</name>
    <dbReference type="NCBI Taxonomy" id="64517"/>
    <lineage>
        <taxon>Eukaryota</taxon>
        <taxon>Fungi</taxon>
        <taxon>Fungi incertae sedis</taxon>
        <taxon>Chytridiomycota</taxon>
        <taxon>Chytridiomycota incertae sedis</taxon>
        <taxon>Chytridiomycetes</taxon>
        <taxon>Rhizophlyctidales</taxon>
        <taxon>Rhizophlyctidaceae</taxon>
        <taxon>Rhizophlyctis</taxon>
    </lineage>
</organism>
<evidence type="ECO:0000256" key="1">
    <source>
        <dbReference type="SAM" id="MobiDB-lite"/>
    </source>
</evidence>
<feature type="compositionally biased region" description="Acidic residues" evidence="1">
    <location>
        <begin position="73"/>
        <end position="87"/>
    </location>
</feature>
<reference evidence="2" key="1">
    <citation type="submission" date="2020-05" db="EMBL/GenBank/DDBJ databases">
        <title>Phylogenomic resolution of chytrid fungi.</title>
        <authorList>
            <person name="Stajich J.E."/>
            <person name="Amses K."/>
            <person name="Simmons R."/>
            <person name="Seto K."/>
            <person name="Myers J."/>
            <person name="Bonds A."/>
            <person name="Quandt C.A."/>
            <person name="Barry K."/>
            <person name="Liu P."/>
            <person name="Grigoriev I."/>
            <person name="Longcore J.E."/>
            <person name="James T.Y."/>
        </authorList>
    </citation>
    <scope>NUCLEOTIDE SEQUENCE</scope>
    <source>
        <strain evidence="2">JEL0318</strain>
    </source>
</reference>
<proteinExistence type="predicted"/>
<comment type="caution">
    <text evidence="2">The sequence shown here is derived from an EMBL/GenBank/DDBJ whole genome shotgun (WGS) entry which is preliminary data.</text>
</comment>
<feature type="compositionally biased region" description="Low complexity" evidence="1">
    <location>
        <begin position="55"/>
        <end position="66"/>
    </location>
</feature>
<sequence length="94" mass="10295">MSSRCAKLEKEMKALEAEKELLKTREDQRRQQLSAVIQMAHDLQDSIAAEKQEAEAAAAAANEVELPPTPDVVLEEEEEGAVAEDGDKDAMDLS</sequence>
<dbReference type="EMBL" id="JADGJD010000243">
    <property type="protein sequence ID" value="KAJ3053038.1"/>
    <property type="molecule type" value="Genomic_DNA"/>
</dbReference>
<evidence type="ECO:0000313" key="3">
    <source>
        <dbReference type="Proteomes" id="UP001212841"/>
    </source>
</evidence>